<proteinExistence type="predicted"/>
<dbReference type="AlphaFoldDB" id="X0YG42"/>
<comment type="caution">
    <text evidence="1">The sequence shown here is derived from an EMBL/GenBank/DDBJ whole genome shotgun (WGS) entry which is preliminary data.</text>
</comment>
<gene>
    <name evidence="1" type="ORF">S01H4_16424</name>
</gene>
<feature type="non-terminal residue" evidence="1">
    <location>
        <position position="1"/>
    </location>
</feature>
<name>X0YG42_9ZZZZ</name>
<organism evidence="1">
    <name type="scientific">marine sediment metagenome</name>
    <dbReference type="NCBI Taxonomy" id="412755"/>
    <lineage>
        <taxon>unclassified sequences</taxon>
        <taxon>metagenomes</taxon>
        <taxon>ecological metagenomes</taxon>
    </lineage>
</organism>
<reference evidence="1" key="1">
    <citation type="journal article" date="2014" name="Front. Microbiol.">
        <title>High frequency of phylogenetically diverse reductive dehalogenase-homologous genes in deep subseafloor sedimentary metagenomes.</title>
        <authorList>
            <person name="Kawai M."/>
            <person name="Futagami T."/>
            <person name="Toyoda A."/>
            <person name="Takaki Y."/>
            <person name="Nishi S."/>
            <person name="Hori S."/>
            <person name="Arai W."/>
            <person name="Tsubouchi T."/>
            <person name="Morono Y."/>
            <person name="Uchiyama I."/>
            <person name="Ito T."/>
            <person name="Fujiyama A."/>
            <person name="Inagaki F."/>
            <person name="Takami H."/>
        </authorList>
    </citation>
    <scope>NUCLEOTIDE SEQUENCE</scope>
    <source>
        <strain evidence="1">Expedition CK06-06</strain>
    </source>
</reference>
<sequence length="122" mass="13778">CNVRDTIKYDDETKEGVLDLPIEAEVKIGVQYDNETKTGTYTGALTPADIEEIVDKIWDEPQADHVAAGSMGASFDFNYHIESGRWKIESNQMIFYKADNVTEVARFDLIDDGTNVIERTRV</sequence>
<dbReference type="EMBL" id="BART01007205">
    <property type="protein sequence ID" value="GAG54855.1"/>
    <property type="molecule type" value="Genomic_DNA"/>
</dbReference>
<evidence type="ECO:0000313" key="1">
    <source>
        <dbReference type="EMBL" id="GAG54855.1"/>
    </source>
</evidence>
<protein>
    <submittedName>
        <fullName evidence="1">Uncharacterized protein</fullName>
    </submittedName>
</protein>
<accession>X0YG42</accession>